<evidence type="ECO:0000256" key="7">
    <source>
        <dbReference type="ARBA" id="ARBA00022927"/>
    </source>
</evidence>
<keyword evidence="9" id="KW-0998">Cell outer membrane</keyword>
<keyword evidence="7" id="KW-0653">Protein transport</keyword>
<keyword evidence="6" id="KW-0732">Signal</keyword>
<organism evidence="15 16">
    <name type="scientific">Undibacterium amnicola</name>
    <dbReference type="NCBI Taxonomy" id="1834038"/>
    <lineage>
        <taxon>Bacteria</taxon>
        <taxon>Pseudomonadati</taxon>
        <taxon>Pseudomonadota</taxon>
        <taxon>Betaproteobacteria</taxon>
        <taxon>Burkholderiales</taxon>
        <taxon>Oxalobacteraceae</taxon>
        <taxon>Undibacterium</taxon>
    </lineage>
</organism>
<dbReference type="InterPro" id="IPR038591">
    <property type="entry name" value="NolW-like_sf"/>
</dbReference>
<dbReference type="Proteomes" id="UP000643610">
    <property type="component" value="Unassembled WGS sequence"/>
</dbReference>
<dbReference type="PANTHER" id="PTHR30332:SF24">
    <property type="entry name" value="SECRETIN GSPD-RELATED"/>
    <property type="match status" value="1"/>
</dbReference>
<feature type="domain" description="NolW-like" evidence="13">
    <location>
        <begin position="214"/>
        <end position="283"/>
    </location>
</feature>
<feature type="domain" description="GspD-like N0" evidence="14">
    <location>
        <begin position="56"/>
        <end position="125"/>
    </location>
</feature>
<evidence type="ECO:0000256" key="2">
    <source>
        <dbReference type="ARBA" id="ARBA00006980"/>
    </source>
</evidence>
<evidence type="ECO:0000256" key="11">
    <source>
        <dbReference type="SAM" id="MobiDB-lite"/>
    </source>
</evidence>
<comment type="similarity">
    <text evidence="2">Belongs to the bacterial secretin family. GSP D subfamily.</text>
</comment>
<accession>A0ABR6XMX0</accession>
<feature type="domain" description="Type II/III secretion system secretin-like" evidence="12">
    <location>
        <begin position="496"/>
        <end position="663"/>
    </location>
</feature>
<dbReference type="EMBL" id="JACOFU010000001">
    <property type="protein sequence ID" value="MBC3830708.1"/>
    <property type="molecule type" value="Genomic_DNA"/>
</dbReference>
<feature type="domain" description="NolW-like" evidence="13">
    <location>
        <begin position="287"/>
        <end position="409"/>
    </location>
</feature>
<keyword evidence="16" id="KW-1185">Reference proteome</keyword>
<keyword evidence="3 10" id="KW-0813">Transport</keyword>
<dbReference type="PANTHER" id="PTHR30332">
    <property type="entry name" value="PROBABLE GENERAL SECRETION PATHWAY PROTEIN D"/>
    <property type="match status" value="1"/>
</dbReference>
<proteinExistence type="inferred from homology"/>
<evidence type="ECO:0000256" key="8">
    <source>
        <dbReference type="ARBA" id="ARBA00023136"/>
    </source>
</evidence>
<evidence type="ECO:0000256" key="3">
    <source>
        <dbReference type="ARBA" id="ARBA00022448"/>
    </source>
</evidence>
<evidence type="ECO:0000256" key="9">
    <source>
        <dbReference type="ARBA" id="ARBA00023237"/>
    </source>
</evidence>
<evidence type="ECO:0000256" key="4">
    <source>
        <dbReference type="ARBA" id="ARBA00022452"/>
    </source>
</evidence>
<gene>
    <name evidence="15" type="primary">gspD</name>
    <name evidence="15" type="ORF">H8K33_04215</name>
</gene>
<dbReference type="InterPro" id="IPR013356">
    <property type="entry name" value="T2SS_GspD"/>
</dbReference>
<evidence type="ECO:0000313" key="15">
    <source>
        <dbReference type="EMBL" id="MBC3830708.1"/>
    </source>
</evidence>
<dbReference type="RefSeq" id="WP_186889691.1">
    <property type="nucleotide sequence ID" value="NZ_JACOFU010000001.1"/>
</dbReference>
<evidence type="ECO:0000256" key="10">
    <source>
        <dbReference type="RuleBase" id="RU004004"/>
    </source>
</evidence>
<comment type="subcellular location">
    <subcellularLocation>
        <location evidence="1 10">Cell outer membrane</location>
    </subcellularLocation>
</comment>
<dbReference type="NCBIfam" id="TIGR02517">
    <property type="entry name" value="type_II_gspD"/>
    <property type="match status" value="1"/>
</dbReference>
<dbReference type="InterPro" id="IPR004846">
    <property type="entry name" value="T2SS/T3SS_dom"/>
</dbReference>
<evidence type="ECO:0000259" key="14">
    <source>
        <dbReference type="Pfam" id="PF21305"/>
    </source>
</evidence>
<evidence type="ECO:0000256" key="5">
    <source>
        <dbReference type="ARBA" id="ARBA00022692"/>
    </source>
</evidence>
<sequence>MKNTIKTSTEAHAKMYPKKLLSVWVHAAFFGGLGLLSLGLPMAASAQESNQTAASLNFVNADIESVIKAVGHYTGTTFVIDPRVKGQLTLVAEKPLSKEQAFKLLTSNLRMQGFAVVTSDGFSKVVPEADAKLQGGPTQAKSVKGDQIITQVFRINYEAANNIVTALRPLISPNNVINVNPGNNSIVITDYADNMRRMSEVIALLDVPLNPELEIIPIKHSIATDVATMVTRLIENNQVNAESGRTIVLADSRTNSVLIKSPSVARSNLVKSMVAALDQPTTQPGNVHVVYLKNAEAVKLAETLRAILSGESSSQSGLGNTNSNSGFAQSAPSSAGAATGQGNNSAFSSSGSNLSLPISSSSKLQGQAGGSGGFIQADPATNTLIITASDAVYKNLRGVIDQLDARRAQVYIETLIVEVSADRLNELGVEWAGATGDSTSNYRLGAVTSYPNQNALINLAAGNATTQAAALVGKGLNVGLFRQIGGQLGIGALAHALATDGTSNVLSVPNLVTLDNEEATIMDGQNVGIVTGQYTTATTGTAGSNPFQTIERKDIGIKLKVKPQISEGGTVKLAIAQEVSNIGAPVAGGVGITTTVRSIATNVLAEDGQIIALGGLIRDDTRGGVEKVPFLGDLPLIGNLFKYSSQKRSKVNLMVFLRPTVIRTAEDSKGVSLDRYDYLRTQYLRSMQNESDAPILKIENGRLMTPVEPTATEKAKLNNKEGK</sequence>
<evidence type="ECO:0000256" key="1">
    <source>
        <dbReference type="ARBA" id="ARBA00004442"/>
    </source>
</evidence>
<evidence type="ECO:0000259" key="13">
    <source>
        <dbReference type="Pfam" id="PF03958"/>
    </source>
</evidence>
<feature type="compositionally biased region" description="Polar residues" evidence="11">
    <location>
        <begin position="320"/>
        <end position="333"/>
    </location>
</feature>
<keyword evidence="8" id="KW-0472">Membrane</keyword>
<protein>
    <submittedName>
        <fullName evidence="15">Type II secretion system secretin GspD</fullName>
    </submittedName>
</protein>
<dbReference type="Pfam" id="PF03958">
    <property type="entry name" value="Secretin_N"/>
    <property type="match status" value="3"/>
</dbReference>
<feature type="domain" description="NolW-like" evidence="13">
    <location>
        <begin position="150"/>
        <end position="208"/>
    </location>
</feature>
<dbReference type="PRINTS" id="PR00811">
    <property type="entry name" value="BCTERIALGSPD"/>
</dbReference>
<dbReference type="Pfam" id="PF21305">
    <property type="entry name" value="type_II_gspD_N0"/>
    <property type="match status" value="1"/>
</dbReference>
<dbReference type="Gene3D" id="3.30.1370.120">
    <property type="match status" value="3"/>
</dbReference>
<feature type="region of interest" description="Disordered" evidence="11">
    <location>
        <begin position="312"/>
        <end position="348"/>
    </location>
</feature>
<reference evidence="15 16" key="1">
    <citation type="submission" date="2020-08" db="EMBL/GenBank/DDBJ databases">
        <title>Novel species isolated from subtropical streams in China.</title>
        <authorList>
            <person name="Lu H."/>
        </authorList>
    </citation>
    <scope>NUCLEOTIDE SEQUENCE [LARGE SCALE GENOMIC DNA]</scope>
    <source>
        <strain evidence="15 16">KCTC 52442</strain>
    </source>
</reference>
<dbReference type="InterPro" id="IPR049371">
    <property type="entry name" value="GspD-like_N0"/>
</dbReference>
<dbReference type="InterPro" id="IPR005644">
    <property type="entry name" value="NolW-like"/>
</dbReference>
<dbReference type="InterPro" id="IPR001775">
    <property type="entry name" value="GspD/PilQ"/>
</dbReference>
<evidence type="ECO:0000259" key="12">
    <source>
        <dbReference type="Pfam" id="PF00263"/>
    </source>
</evidence>
<keyword evidence="4" id="KW-1134">Transmembrane beta strand</keyword>
<keyword evidence="5" id="KW-0812">Transmembrane</keyword>
<comment type="caution">
    <text evidence="15">The sequence shown here is derived from an EMBL/GenBank/DDBJ whole genome shotgun (WGS) entry which is preliminary data.</text>
</comment>
<evidence type="ECO:0000256" key="6">
    <source>
        <dbReference type="ARBA" id="ARBA00022729"/>
    </source>
</evidence>
<dbReference type="InterPro" id="IPR050810">
    <property type="entry name" value="Bact_Secretion_Sys_Channel"/>
</dbReference>
<dbReference type="Pfam" id="PF00263">
    <property type="entry name" value="Secretin"/>
    <property type="match status" value="1"/>
</dbReference>
<name>A0ABR6XMX0_9BURK</name>
<evidence type="ECO:0000313" key="16">
    <source>
        <dbReference type="Proteomes" id="UP000643610"/>
    </source>
</evidence>